<organism evidence="2">
    <name type="scientific">Metarhizium acridum (strain CQMa 102)</name>
    <dbReference type="NCBI Taxonomy" id="655827"/>
    <lineage>
        <taxon>Eukaryota</taxon>
        <taxon>Fungi</taxon>
        <taxon>Dikarya</taxon>
        <taxon>Ascomycota</taxon>
        <taxon>Pezizomycotina</taxon>
        <taxon>Sordariomycetes</taxon>
        <taxon>Hypocreomycetidae</taxon>
        <taxon>Hypocreales</taxon>
        <taxon>Clavicipitaceae</taxon>
        <taxon>Metarhizium</taxon>
    </lineage>
</organism>
<dbReference type="InParanoid" id="E9DUX6"/>
<keyword evidence="2" id="KW-1185">Reference proteome</keyword>
<protein>
    <submittedName>
        <fullName evidence="1">Uncharacterized protein</fullName>
    </submittedName>
</protein>
<dbReference type="AlphaFoldDB" id="E9DUX6"/>
<dbReference type="eggNOG" id="ENOG502T57A">
    <property type="taxonomic scope" value="Eukaryota"/>
</dbReference>
<dbReference type="Proteomes" id="UP000002499">
    <property type="component" value="Unassembled WGS sequence"/>
</dbReference>
<dbReference type="OMA" id="ISAAWIP"/>
<proteinExistence type="predicted"/>
<accession>E9DUX6</accession>
<dbReference type="HOGENOM" id="CLU_124026_0_0_1"/>
<dbReference type="EMBL" id="GL698475">
    <property type="protein sequence ID" value="EFY92543.1"/>
    <property type="molecule type" value="Genomic_DNA"/>
</dbReference>
<name>E9DUX6_METAQ</name>
<evidence type="ECO:0000313" key="1">
    <source>
        <dbReference type="EMBL" id="EFY92543.1"/>
    </source>
</evidence>
<dbReference type="OrthoDB" id="4906364at2759"/>
<evidence type="ECO:0000313" key="2">
    <source>
        <dbReference type="Proteomes" id="UP000002499"/>
    </source>
</evidence>
<reference evidence="1 2" key="1">
    <citation type="journal article" date="2011" name="PLoS Genet.">
        <title>Genome sequencing and comparative transcriptomics of the model entomopathogenic fungi Metarhizium anisopliae and M. acridum.</title>
        <authorList>
            <person name="Gao Q."/>
            <person name="Jin K."/>
            <person name="Ying S.H."/>
            <person name="Zhang Y."/>
            <person name="Xiao G."/>
            <person name="Shang Y."/>
            <person name="Duan Z."/>
            <person name="Hu X."/>
            <person name="Xie X.Q."/>
            <person name="Zhou G."/>
            <person name="Peng G."/>
            <person name="Luo Z."/>
            <person name="Huang W."/>
            <person name="Wang B."/>
            <person name="Fang W."/>
            <person name="Wang S."/>
            <person name="Zhong Y."/>
            <person name="Ma L.J."/>
            <person name="St Leger R.J."/>
            <person name="Zhao G.P."/>
            <person name="Pei Y."/>
            <person name="Feng M.G."/>
            <person name="Xia Y."/>
            <person name="Wang C."/>
        </authorList>
    </citation>
    <scope>NUCLEOTIDE SEQUENCE [LARGE SCALE GENOMIC DNA]</scope>
    <source>
        <strain evidence="1 2">CQMa 102</strain>
    </source>
</reference>
<gene>
    <name evidence="1" type="ORF">MAC_01509</name>
</gene>
<dbReference type="STRING" id="655827.E9DUX6"/>
<sequence length="143" mass="16503">MDIEGPSSVTLTGSGSWFQWISIIRKYAVNLGIWDLIDPQQPTRTAINLPEKPKPSDVKPEAVTITDLNDAQFKRLESLQNDYRVDLQTYQRQQKALLIVQQHIIKTVGSYYDMIATEDSVLRQLQLLQGRLKPTVWEFEKRS</sequence>